<dbReference type="RefSeq" id="WP_013506538.1">
    <property type="nucleotide sequence ID" value="NC_014836.1"/>
</dbReference>
<sequence length="63" mass="6994">MSKAAPADVVPSCCREGQALHEVRCKRCNRLLFKGSVISVEVKCPKCRSVQYFDYSINAADSK</sequence>
<dbReference type="STRING" id="653733.Selin_1931"/>
<gene>
    <name evidence="1" type="ordered locus">Selin_1931</name>
</gene>
<name>E6W232_DESIS</name>
<dbReference type="OrthoDB" id="5460091at2"/>
<proteinExistence type="predicted"/>
<organism evidence="1 2">
    <name type="scientific">Desulfurispirillum indicum (strain ATCC BAA-1389 / DSM 22839 / S5)</name>
    <dbReference type="NCBI Taxonomy" id="653733"/>
    <lineage>
        <taxon>Bacteria</taxon>
        <taxon>Pseudomonadati</taxon>
        <taxon>Chrysiogenota</taxon>
        <taxon>Chrysiogenia</taxon>
        <taxon>Chrysiogenales</taxon>
        <taxon>Chrysiogenaceae</taxon>
        <taxon>Desulfurispirillum</taxon>
    </lineage>
</organism>
<dbReference type="AlphaFoldDB" id="E6W232"/>
<reference evidence="1 2" key="1">
    <citation type="submission" date="2010-12" db="EMBL/GenBank/DDBJ databases">
        <title>Complete sequence of Desulfurispirillum indicum S5.</title>
        <authorList>
            <consortium name="US DOE Joint Genome Institute"/>
            <person name="Lucas S."/>
            <person name="Copeland A."/>
            <person name="Lapidus A."/>
            <person name="Cheng J.-F."/>
            <person name="Goodwin L."/>
            <person name="Pitluck S."/>
            <person name="Chertkov O."/>
            <person name="Held B."/>
            <person name="Detter J.C."/>
            <person name="Han C."/>
            <person name="Tapia R."/>
            <person name="Land M."/>
            <person name="Hauser L."/>
            <person name="Kyrpides N."/>
            <person name="Ivanova N."/>
            <person name="Mikhailova N."/>
            <person name="Haggblom M."/>
            <person name="Rauschenbach I."/>
            <person name="Bini E."/>
            <person name="Woyke T."/>
        </authorList>
    </citation>
    <scope>NUCLEOTIDE SEQUENCE [LARGE SCALE GENOMIC DNA]</scope>
    <source>
        <strain evidence="2">ATCC BAA-1389 / DSM 22839 / S5</strain>
    </source>
</reference>
<protein>
    <recommendedName>
        <fullName evidence="3">Com family DNA-binding transcriptional regulator</fullName>
    </recommendedName>
</protein>
<dbReference type="InterPro" id="IPR019294">
    <property type="entry name" value="Translation_reg_Com"/>
</dbReference>
<dbReference type="KEGG" id="din:Selin_1931"/>
<evidence type="ECO:0008006" key="3">
    <source>
        <dbReference type="Google" id="ProtNLM"/>
    </source>
</evidence>
<dbReference type="InParanoid" id="E6W232"/>
<evidence type="ECO:0000313" key="2">
    <source>
        <dbReference type="Proteomes" id="UP000002572"/>
    </source>
</evidence>
<evidence type="ECO:0000313" key="1">
    <source>
        <dbReference type="EMBL" id="ADU66658.1"/>
    </source>
</evidence>
<dbReference type="Proteomes" id="UP000002572">
    <property type="component" value="Chromosome"/>
</dbReference>
<dbReference type="HOGENOM" id="CLU_2878508_0_0_0"/>
<accession>E6W232</accession>
<dbReference type="eggNOG" id="COG4416">
    <property type="taxonomic scope" value="Bacteria"/>
</dbReference>
<keyword evidence="2" id="KW-1185">Reference proteome</keyword>
<dbReference type="Pfam" id="PF10122">
    <property type="entry name" value="Zn_ribbon_Com"/>
    <property type="match status" value="1"/>
</dbReference>
<dbReference type="EMBL" id="CP002432">
    <property type="protein sequence ID" value="ADU66658.1"/>
    <property type="molecule type" value="Genomic_DNA"/>
</dbReference>